<dbReference type="Pfam" id="PF01323">
    <property type="entry name" value="DSBA"/>
    <property type="match status" value="1"/>
</dbReference>
<dbReference type="InterPro" id="IPR001853">
    <property type="entry name" value="DSBA-like_thioredoxin_dom"/>
</dbReference>
<protein>
    <submittedName>
        <fullName evidence="2">DsbA-like protein</fullName>
    </submittedName>
</protein>
<dbReference type="Proteomes" id="UP000070376">
    <property type="component" value="Unassembled WGS sequence"/>
</dbReference>
<sequence>MKIEVWSDFVCPFCYIGKRRLEMALAQFPHRDEVEVEFKAFELDPTAEKGIGKNIHEAIAEKYGISMEEAKQANHGIGEQAATVGLRYDFDNMKPTNTLDAHRLEKFAAAEGKGAELAEKLFHAYFTEGAYIGDHETLATIAESAGLSREKALEVLRDPNAHLNDVRVDEAIAQQYGITGVPFFILNQKYAISGAQPLETFTSALQKVWQEEAAAPVLQDLSTEEDVACADGSCIIPGKEEK</sequence>
<evidence type="ECO:0000313" key="2">
    <source>
        <dbReference type="EMBL" id="KWZ85392.1"/>
    </source>
</evidence>
<feature type="domain" description="DSBA-like thioredoxin" evidence="1">
    <location>
        <begin position="3"/>
        <end position="206"/>
    </location>
</feature>
<dbReference type="CDD" id="cd03024">
    <property type="entry name" value="DsbA_FrnE"/>
    <property type="match status" value="1"/>
</dbReference>
<evidence type="ECO:0000313" key="3">
    <source>
        <dbReference type="Proteomes" id="UP000070376"/>
    </source>
</evidence>
<dbReference type="EMBL" id="LRPN01000016">
    <property type="protein sequence ID" value="KWZ85392.1"/>
    <property type="molecule type" value="Genomic_DNA"/>
</dbReference>
<name>A0A133L1A0_HEYCO</name>
<dbReference type="PATRIC" id="fig|1398.22.peg.416"/>
<organism evidence="2 3">
    <name type="scientific">Heyndrickxia coagulans</name>
    <name type="common">Weizmannia coagulans</name>
    <dbReference type="NCBI Taxonomy" id="1398"/>
    <lineage>
        <taxon>Bacteria</taxon>
        <taxon>Bacillati</taxon>
        <taxon>Bacillota</taxon>
        <taxon>Bacilli</taxon>
        <taxon>Bacillales</taxon>
        <taxon>Bacillaceae</taxon>
        <taxon>Heyndrickxia</taxon>
    </lineage>
</organism>
<dbReference type="GO" id="GO:0016491">
    <property type="term" value="F:oxidoreductase activity"/>
    <property type="evidence" value="ECO:0007669"/>
    <property type="project" value="InterPro"/>
</dbReference>
<dbReference type="PANTHER" id="PTHR13887:SF41">
    <property type="entry name" value="THIOREDOXIN SUPERFAMILY PROTEIN"/>
    <property type="match status" value="1"/>
</dbReference>
<dbReference type="PANTHER" id="PTHR13887">
    <property type="entry name" value="GLUTATHIONE S-TRANSFERASE KAPPA"/>
    <property type="match status" value="1"/>
</dbReference>
<dbReference type="AlphaFoldDB" id="A0A133L1A0"/>
<dbReference type="Gene3D" id="3.40.30.10">
    <property type="entry name" value="Glutaredoxin"/>
    <property type="match status" value="1"/>
</dbReference>
<reference evidence="3" key="1">
    <citation type="submission" date="2016-01" db="EMBL/GenBank/DDBJ databases">
        <authorList>
            <person name="Mitreva M."/>
            <person name="Pepin K.H."/>
            <person name="Mihindukulasuriya K.A."/>
            <person name="Fulton R."/>
            <person name="Fronick C."/>
            <person name="O'Laughlin M."/>
            <person name="Miner T."/>
            <person name="Herter B."/>
            <person name="Rosa B.A."/>
            <person name="Cordes M."/>
            <person name="Tomlinson C."/>
            <person name="Wollam A."/>
            <person name="Palsikar V.B."/>
            <person name="Mardis E.R."/>
            <person name="Wilson R.K."/>
        </authorList>
    </citation>
    <scope>NUCLEOTIDE SEQUENCE [LARGE SCALE GENOMIC DNA]</scope>
    <source>
        <strain evidence="3">GED7749B</strain>
    </source>
</reference>
<comment type="caution">
    <text evidence="2">The sequence shown here is derived from an EMBL/GenBank/DDBJ whole genome shotgun (WGS) entry which is preliminary data.</text>
</comment>
<dbReference type="SUPFAM" id="SSF52833">
    <property type="entry name" value="Thioredoxin-like"/>
    <property type="match status" value="1"/>
</dbReference>
<evidence type="ECO:0000259" key="1">
    <source>
        <dbReference type="Pfam" id="PF01323"/>
    </source>
</evidence>
<gene>
    <name evidence="2" type="ORF">HMPREF3213_00419</name>
</gene>
<accession>A0A133L1A0</accession>
<dbReference type="RefSeq" id="WP_017550736.1">
    <property type="nucleotide sequence ID" value="NZ_KQ955798.1"/>
</dbReference>
<dbReference type="InterPro" id="IPR036249">
    <property type="entry name" value="Thioredoxin-like_sf"/>
</dbReference>
<proteinExistence type="predicted"/>